<dbReference type="Proteomes" id="UP000311605">
    <property type="component" value="Unassembled WGS sequence"/>
</dbReference>
<sequence length="115" mass="13592">MFQFSYAEIMEDDLTVARERERQILARSIELLEVAKQSAKYDKDSIEAVYYTRRVWIRLIEDLRSADNQLSVEVRANLISIAIWILKELENIRRRTSTNYQGIIDITIIIRDGLK</sequence>
<keyword evidence="1" id="KW-0282">Flagellum</keyword>
<gene>
    <name evidence="1" type="primary">flaF</name>
    <name evidence="1" type="ORF">FHP24_07570</name>
</gene>
<dbReference type="OrthoDB" id="9808944at2"/>
<keyword evidence="1" id="KW-0966">Cell projection</keyword>
<dbReference type="InterPro" id="IPR010845">
    <property type="entry name" value="FlaF"/>
</dbReference>
<dbReference type="Pfam" id="PF07309">
    <property type="entry name" value="FlaF"/>
    <property type="match status" value="1"/>
</dbReference>
<dbReference type="NCBIfam" id="NF009434">
    <property type="entry name" value="PRK12793.1"/>
    <property type="match status" value="1"/>
</dbReference>
<dbReference type="GO" id="GO:0044781">
    <property type="term" value="P:bacterial-type flagellum organization"/>
    <property type="evidence" value="ECO:0007669"/>
    <property type="project" value="InterPro"/>
</dbReference>
<proteinExistence type="predicted"/>
<keyword evidence="2" id="KW-1185">Reference proteome</keyword>
<keyword evidence="1" id="KW-0969">Cilium</keyword>
<accession>A0A5C4XR55</accession>
<dbReference type="EMBL" id="VDMN01000001">
    <property type="protein sequence ID" value="TNM66066.1"/>
    <property type="molecule type" value="Genomic_DNA"/>
</dbReference>
<name>A0A5C4XR55_9HYPH</name>
<comment type="caution">
    <text evidence="1">The sequence shown here is derived from an EMBL/GenBank/DDBJ whole genome shotgun (WGS) entry which is preliminary data.</text>
</comment>
<evidence type="ECO:0000313" key="2">
    <source>
        <dbReference type="Proteomes" id="UP000311605"/>
    </source>
</evidence>
<dbReference type="RefSeq" id="WP_139675075.1">
    <property type="nucleotide sequence ID" value="NZ_VDMN01000001.1"/>
</dbReference>
<evidence type="ECO:0000313" key="1">
    <source>
        <dbReference type="EMBL" id="TNM66066.1"/>
    </source>
</evidence>
<organism evidence="1 2">
    <name type="scientific">Aliirhizobium smilacinae</name>
    <dbReference type="NCBI Taxonomy" id="1395944"/>
    <lineage>
        <taxon>Bacteria</taxon>
        <taxon>Pseudomonadati</taxon>
        <taxon>Pseudomonadota</taxon>
        <taxon>Alphaproteobacteria</taxon>
        <taxon>Hyphomicrobiales</taxon>
        <taxon>Rhizobiaceae</taxon>
        <taxon>Aliirhizobium</taxon>
    </lineage>
</organism>
<dbReference type="AlphaFoldDB" id="A0A5C4XR55"/>
<protein>
    <submittedName>
        <fullName evidence="1">Flagellar biosynthesis regulator FlaF</fullName>
    </submittedName>
</protein>
<reference evidence="1 2" key="1">
    <citation type="submission" date="2019-06" db="EMBL/GenBank/DDBJ databases">
        <title>The draft genome of Rhizobium smilacinae PTYR-5.</title>
        <authorList>
            <person name="Liu L."/>
            <person name="Li L."/>
            <person name="Zhang X."/>
        </authorList>
    </citation>
    <scope>NUCLEOTIDE SEQUENCE [LARGE SCALE GENOMIC DNA]</scope>
    <source>
        <strain evidence="1 2">PTYR-5</strain>
    </source>
</reference>